<keyword evidence="2" id="KW-0143">Chaperone</keyword>
<dbReference type="Gene3D" id="3.90.20.20">
    <property type="match status" value="1"/>
</dbReference>
<dbReference type="InterPro" id="IPR000740">
    <property type="entry name" value="GrpE"/>
</dbReference>
<feature type="compositionally biased region" description="Basic and acidic residues" evidence="4">
    <location>
        <begin position="56"/>
        <end position="67"/>
    </location>
</feature>
<dbReference type="GO" id="GO:0051087">
    <property type="term" value="F:protein-folding chaperone binding"/>
    <property type="evidence" value="ECO:0007669"/>
    <property type="project" value="InterPro"/>
</dbReference>
<dbReference type="Pfam" id="PF01025">
    <property type="entry name" value="GrpE"/>
    <property type="match status" value="1"/>
</dbReference>
<dbReference type="SUPFAM" id="SSF58014">
    <property type="entry name" value="Coiled-coil domain of nucleotide exchange factor GrpE"/>
    <property type="match status" value="1"/>
</dbReference>
<dbReference type="InterPro" id="IPR013805">
    <property type="entry name" value="GrpE_CC"/>
</dbReference>
<feature type="compositionally biased region" description="Basic and acidic residues" evidence="4">
    <location>
        <begin position="17"/>
        <end position="29"/>
    </location>
</feature>
<dbReference type="SUPFAM" id="SSF51064">
    <property type="entry name" value="Head domain of nucleotide exchange factor GrpE"/>
    <property type="match status" value="1"/>
</dbReference>
<dbReference type="PANTHER" id="PTHR21237">
    <property type="entry name" value="GRPE PROTEIN"/>
    <property type="match status" value="1"/>
</dbReference>
<organism evidence="5">
    <name type="scientific">Phocaeicola dorei</name>
    <dbReference type="NCBI Taxonomy" id="357276"/>
    <lineage>
        <taxon>Bacteria</taxon>
        <taxon>Pseudomonadati</taxon>
        <taxon>Bacteroidota</taxon>
        <taxon>Bacteroidia</taxon>
        <taxon>Bacteroidales</taxon>
        <taxon>Bacteroidaceae</taxon>
        <taxon>Phocaeicola</taxon>
    </lineage>
</organism>
<comment type="caution">
    <text evidence="5">The sequence shown here is derived from an EMBL/GenBank/DDBJ whole genome shotgun (WGS) entry which is preliminary data.</text>
</comment>
<feature type="region of interest" description="Disordered" evidence="4">
    <location>
        <begin position="1"/>
        <end position="67"/>
    </location>
</feature>
<feature type="non-terminal residue" evidence="5">
    <location>
        <position position="204"/>
    </location>
</feature>
<evidence type="ECO:0000256" key="1">
    <source>
        <dbReference type="ARBA" id="ARBA00009054"/>
    </source>
</evidence>
<proteinExistence type="inferred from homology"/>
<name>A0A642PMA0_9BACT</name>
<dbReference type="PRINTS" id="PR00773">
    <property type="entry name" value="GRPEPROTEIN"/>
</dbReference>
<gene>
    <name evidence="5" type="ORF">F2Y44_23535</name>
</gene>
<evidence type="ECO:0000313" key="5">
    <source>
        <dbReference type="EMBL" id="KAA5377889.1"/>
    </source>
</evidence>
<dbReference type="Gene3D" id="2.30.22.10">
    <property type="entry name" value="Head domain of nucleotide exchange factor GrpE"/>
    <property type="match status" value="1"/>
</dbReference>
<sequence>MKAKSFYKNNKHNNMNPKEKENNQEEELKTQATPNECDEETVGQETSQENEAPLTEEEKLAQELEKANEQIEEQKDKYLRLSAEFDNYRKRTMKEKAELILNGGEKSISSILPIVDDFERALKNMETATDVAAVKEGVELIYNKFMSVLGQNGVKVIETKEQPLDTDYHEAIAVIPAPNEALKGKILDCVQTGYILNDKVIRHA</sequence>
<dbReference type="AlphaFoldDB" id="A0A642PMA0"/>
<reference evidence="5" key="1">
    <citation type="journal article" date="2019" name="Nat. Med.">
        <title>A library of human gut bacterial isolates paired with longitudinal multiomics data enables mechanistic microbiome research.</title>
        <authorList>
            <person name="Poyet M."/>
            <person name="Groussin M."/>
            <person name="Gibbons S.M."/>
            <person name="Avila-Pacheco J."/>
            <person name="Jiang X."/>
            <person name="Kearney S.M."/>
            <person name="Perrotta A.R."/>
            <person name="Berdy B."/>
            <person name="Zhao S."/>
            <person name="Lieberman T.D."/>
            <person name="Swanson P.K."/>
            <person name="Smith M."/>
            <person name="Roesemann S."/>
            <person name="Alexander J.E."/>
            <person name="Rich S.A."/>
            <person name="Livny J."/>
            <person name="Vlamakis H."/>
            <person name="Clish C."/>
            <person name="Bullock K."/>
            <person name="Deik A."/>
            <person name="Scott J."/>
            <person name="Pierce K.A."/>
            <person name="Xavier R.J."/>
            <person name="Alm E.J."/>
        </authorList>
    </citation>
    <scope>NUCLEOTIDE SEQUENCE [LARGE SCALE GENOMIC DNA]</scope>
    <source>
        <strain evidence="5">BIOML-A8</strain>
    </source>
</reference>
<evidence type="ECO:0000256" key="3">
    <source>
        <dbReference type="RuleBase" id="RU004478"/>
    </source>
</evidence>
<dbReference type="CDD" id="cd00446">
    <property type="entry name" value="GrpE"/>
    <property type="match status" value="1"/>
</dbReference>
<dbReference type="EMBL" id="VVZE01000157">
    <property type="protein sequence ID" value="KAA5377889.1"/>
    <property type="molecule type" value="Genomic_DNA"/>
</dbReference>
<accession>A0A642PMA0</accession>
<dbReference type="GO" id="GO:0051082">
    <property type="term" value="F:unfolded protein binding"/>
    <property type="evidence" value="ECO:0007669"/>
    <property type="project" value="TreeGrafter"/>
</dbReference>
<dbReference type="RefSeq" id="WP_149943185.1">
    <property type="nucleotide sequence ID" value="NZ_VVZE01000157.1"/>
</dbReference>
<evidence type="ECO:0000256" key="2">
    <source>
        <dbReference type="ARBA" id="ARBA00023186"/>
    </source>
</evidence>
<feature type="compositionally biased region" description="Basic residues" evidence="4">
    <location>
        <begin position="1"/>
        <end position="11"/>
    </location>
</feature>
<comment type="similarity">
    <text evidence="1 3">Belongs to the GrpE family.</text>
</comment>
<dbReference type="InterPro" id="IPR009012">
    <property type="entry name" value="GrpE_head"/>
</dbReference>
<dbReference type="HAMAP" id="MF_01151">
    <property type="entry name" value="GrpE"/>
    <property type="match status" value="1"/>
</dbReference>
<dbReference type="GO" id="GO:0006457">
    <property type="term" value="P:protein folding"/>
    <property type="evidence" value="ECO:0007669"/>
    <property type="project" value="InterPro"/>
</dbReference>
<dbReference type="PANTHER" id="PTHR21237:SF23">
    <property type="entry name" value="GRPE PROTEIN HOMOLOG, MITOCHONDRIAL"/>
    <property type="match status" value="1"/>
</dbReference>
<dbReference type="GO" id="GO:0042803">
    <property type="term" value="F:protein homodimerization activity"/>
    <property type="evidence" value="ECO:0007669"/>
    <property type="project" value="InterPro"/>
</dbReference>
<evidence type="ECO:0000256" key="4">
    <source>
        <dbReference type="SAM" id="MobiDB-lite"/>
    </source>
</evidence>
<dbReference type="GO" id="GO:0000774">
    <property type="term" value="F:adenyl-nucleotide exchange factor activity"/>
    <property type="evidence" value="ECO:0007669"/>
    <property type="project" value="InterPro"/>
</dbReference>
<protein>
    <submittedName>
        <fullName evidence="5">Nucleotide exchange factor GrpE</fullName>
    </submittedName>
</protein>